<feature type="compositionally biased region" description="Low complexity" evidence="1">
    <location>
        <begin position="940"/>
        <end position="953"/>
    </location>
</feature>
<feature type="region of interest" description="Disordered" evidence="1">
    <location>
        <begin position="669"/>
        <end position="713"/>
    </location>
</feature>
<feature type="domain" description="MATH" evidence="2">
    <location>
        <begin position="63"/>
        <end position="185"/>
    </location>
</feature>
<gene>
    <name evidence="3" type="ORF">LUZ63_006876</name>
</gene>
<evidence type="ECO:0000313" key="4">
    <source>
        <dbReference type="Proteomes" id="UP001151287"/>
    </source>
</evidence>
<dbReference type="OrthoDB" id="660257at2759"/>
<feature type="compositionally biased region" description="Low complexity" evidence="1">
    <location>
        <begin position="612"/>
        <end position="623"/>
    </location>
</feature>
<dbReference type="InterPro" id="IPR002083">
    <property type="entry name" value="MATH/TRAF_dom"/>
</dbReference>
<feature type="compositionally biased region" description="Polar residues" evidence="1">
    <location>
        <begin position="597"/>
        <end position="609"/>
    </location>
</feature>
<feature type="compositionally biased region" description="Low complexity" evidence="1">
    <location>
        <begin position="557"/>
        <end position="568"/>
    </location>
</feature>
<evidence type="ECO:0000259" key="2">
    <source>
        <dbReference type="PROSITE" id="PS50144"/>
    </source>
</evidence>
<dbReference type="AlphaFoldDB" id="A0A9Q0CQL2"/>
<reference evidence="3" key="1">
    <citation type="journal article" date="2022" name="Cell">
        <title>Repeat-based holocentromeres influence genome architecture and karyotype evolution.</title>
        <authorList>
            <person name="Hofstatter P.G."/>
            <person name="Thangavel G."/>
            <person name="Lux T."/>
            <person name="Neumann P."/>
            <person name="Vondrak T."/>
            <person name="Novak P."/>
            <person name="Zhang M."/>
            <person name="Costa L."/>
            <person name="Castellani M."/>
            <person name="Scott A."/>
            <person name="Toegelov H."/>
            <person name="Fuchs J."/>
            <person name="Mata-Sucre Y."/>
            <person name="Dias Y."/>
            <person name="Vanzela A.L.L."/>
            <person name="Huettel B."/>
            <person name="Almeida C.C.S."/>
            <person name="Simkova H."/>
            <person name="Souza G."/>
            <person name="Pedrosa-Harand A."/>
            <person name="Macas J."/>
            <person name="Mayer K.F.X."/>
            <person name="Houben A."/>
            <person name="Marques A."/>
        </authorList>
    </citation>
    <scope>NUCLEOTIDE SEQUENCE</scope>
    <source>
        <strain evidence="3">RhyBre1mFocal</strain>
    </source>
</reference>
<feature type="compositionally biased region" description="Basic and acidic residues" evidence="1">
    <location>
        <begin position="355"/>
        <end position="367"/>
    </location>
</feature>
<comment type="caution">
    <text evidence="3">The sequence shown here is derived from an EMBL/GenBank/DDBJ whole genome shotgun (WGS) entry which is preliminary data.</text>
</comment>
<feature type="compositionally biased region" description="Acidic residues" evidence="1">
    <location>
        <begin position="1"/>
        <end position="10"/>
    </location>
</feature>
<dbReference type="Pfam" id="PF22486">
    <property type="entry name" value="MATH_2"/>
    <property type="match status" value="1"/>
</dbReference>
<organism evidence="3 4">
    <name type="scientific">Rhynchospora breviuscula</name>
    <dbReference type="NCBI Taxonomy" id="2022672"/>
    <lineage>
        <taxon>Eukaryota</taxon>
        <taxon>Viridiplantae</taxon>
        <taxon>Streptophyta</taxon>
        <taxon>Embryophyta</taxon>
        <taxon>Tracheophyta</taxon>
        <taxon>Spermatophyta</taxon>
        <taxon>Magnoliopsida</taxon>
        <taxon>Liliopsida</taxon>
        <taxon>Poales</taxon>
        <taxon>Cyperaceae</taxon>
        <taxon>Cyperoideae</taxon>
        <taxon>Rhynchosporeae</taxon>
        <taxon>Rhynchospora</taxon>
    </lineage>
</organism>
<dbReference type="PROSITE" id="PS50144">
    <property type="entry name" value="MATH"/>
    <property type="match status" value="1"/>
</dbReference>
<evidence type="ECO:0000313" key="3">
    <source>
        <dbReference type="EMBL" id="KAJ1698364.1"/>
    </source>
</evidence>
<feature type="region of interest" description="Disordered" evidence="1">
    <location>
        <begin position="433"/>
        <end position="514"/>
    </location>
</feature>
<feature type="region of interest" description="Disordered" evidence="1">
    <location>
        <begin position="1"/>
        <end position="61"/>
    </location>
</feature>
<dbReference type="PANTHER" id="PTHR47477">
    <property type="entry name" value="TNF RECEPTOR-ASSOCIATED FACTOR HOMOLOG 1A"/>
    <property type="match status" value="1"/>
</dbReference>
<proteinExistence type="predicted"/>
<keyword evidence="4" id="KW-1185">Reference proteome</keyword>
<feature type="region of interest" description="Disordered" evidence="1">
    <location>
        <begin position="931"/>
        <end position="953"/>
    </location>
</feature>
<name>A0A9Q0CQL2_9POAL</name>
<dbReference type="CDD" id="cd00121">
    <property type="entry name" value="MATH"/>
    <property type="match status" value="1"/>
</dbReference>
<feature type="compositionally biased region" description="Basic and acidic residues" evidence="1">
    <location>
        <begin position="433"/>
        <end position="445"/>
    </location>
</feature>
<feature type="compositionally biased region" description="Polar residues" evidence="1">
    <location>
        <begin position="25"/>
        <end position="47"/>
    </location>
</feature>
<feature type="compositionally biased region" description="Basic and acidic residues" evidence="1">
    <location>
        <begin position="461"/>
        <end position="470"/>
    </location>
</feature>
<feature type="region of interest" description="Disordered" evidence="1">
    <location>
        <begin position="997"/>
        <end position="1046"/>
    </location>
</feature>
<accession>A0A9Q0CQL2</accession>
<feature type="compositionally biased region" description="Polar residues" evidence="1">
    <location>
        <begin position="624"/>
        <end position="636"/>
    </location>
</feature>
<dbReference type="Gene3D" id="2.60.210.10">
    <property type="entry name" value="Apoptosis, Tumor Necrosis Factor Receptor Associated Protein 2, Chain A"/>
    <property type="match status" value="1"/>
</dbReference>
<protein>
    <recommendedName>
        <fullName evidence="2">MATH domain-containing protein</fullName>
    </recommendedName>
</protein>
<dbReference type="EMBL" id="JAMQYH010000002">
    <property type="protein sequence ID" value="KAJ1698364.1"/>
    <property type="molecule type" value="Genomic_DNA"/>
</dbReference>
<dbReference type="Proteomes" id="UP001151287">
    <property type="component" value="Unassembled WGS sequence"/>
</dbReference>
<dbReference type="InterPro" id="IPR055327">
    <property type="entry name" value="TRAF1A/B"/>
</dbReference>
<dbReference type="SUPFAM" id="SSF49599">
    <property type="entry name" value="TRAF domain-like"/>
    <property type="match status" value="1"/>
</dbReference>
<dbReference type="InterPro" id="IPR008974">
    <property type="entry name" value="TRAF-like"/>
</dbReference>
<feature type="region of interest" description="Disordered" evidence="1">
    <location>
        <begin position="793"/>
        <end position="827"/>
    </location>
</feature>
<feature type="region of interest" description="Disordered" evidence="1">
    <location>
        <begin position="350"/>
        <end position="376"/>
    </location>
</feature>
<dbReference type="PANTHER" id="PTHR47477:SF8">
    <property type="entry name" value="TNF RECEPTOR-ASSOCIATED FACTOR HOMOLOG 1A"/>
    <property type="match status" value="1"/>
</dbReference>
<sequence length="1197" mass="131984">MAETAFDEYVTEPGPSGEHGEAGDSGSNVEWRSYEQVENGTPSTSPFWDTDSEEDGPKPSELFGKHTWKIDNFSKVNKRELRSDPFDAGGYKWYILIYPQGCDVCNHISLFLCVANHDKLLPGWSHFAQFTIAVVNKDPKKSKYSDTLHRFWKKEHDWGWKKFMELSKVQDGFLVDGVLVIKAQVQVIREKLDRPFRCLDRIYRRELVRIYMTNIENICRRFVDERRSRLVKLIDDKSKWSSFHAFWRGISASARHCMSRERSDVILKIIVKHFFIEKEVTSTLIMDSLYSGLRALELQSMKNKKWREGRLAELEEMPLPMVLVEQDMFVLADDVMPLLERAVLESVPCQTTSTGKDDKVSQNRTTKDGTPPMEEITKDTIERDERRLTEFGRKILELFVLSHIVSGVEVSYQEAIALKRQEELIREEEAWMNETETKGRREKEKKTKKKQAKQKKNKKSKEREKDEKLDLTNQEEIPEDNSAEDGIVNEVASEGVSETGEADMNGEDAANGDDASVEEVTAYLEAIDFVEQEIVNDEEVGMNSTSADDDWVPVVASNKGSSLSSNKLQTSPIRGKNQRSKIANEKMGLASAASYPNERTSSPVSNITNERVGPVPVVSGKSSEPFSSINSKGQNPQPDPSAAFSLKDRIQKLEQHLPEDQPIFLQKKLEHKDPSPSQSQAQAHTRPQTLNKSAVSISAPTLSSSDPSDKPQLTAKPYIPLRISAPAATSNSVMFGAGRAALPVVTLSSPTVPNSAAFPAATNYPAQSSAPGTFFVSNSVSLPVASTHTAPAATPALSMTNKHTLTIRPPLSPKPESSLRITPEPVNPAQTKNLATVSQASPVSRPLSAPGVPLPAMRPAAPTGTPVQVSPYLSRSVSLSGRVGNPSDMASSSSAPGFFPQSYRNAITGDKNITLAGSAPNFNLVGFTPQSSQSFTQGATSTNSSIAQSSSSFGHQSASFGQIGLDASTSGMSQSNSSFFSSTKSFKPISWKHGMDELSNDGSLGQAGPSGLYQPAGPSGLYQQVDASWPYPPLVPTGSEDPREPPNWRTKIADEFPHMDIINDLLEEPTRLPKFTFPSWWMPIPGVGPQPNTGSTSASSLFDLPEQYNPGFTRPAYGSNVREGHSFQFSNAPFNNAPYYVNGQNDGLSQKRWAYDYTTDLNMNMGLDMNGFSHGSGDYSYLPGGVNRFRYPHDSGH</sequence>
<evidence type="ECO:0000256" key="1">
    <source>
        <dbReference type="SAM" id="MobiDB-lite"/>
    </source>
</evidence>
<feature type="compositionally biased region" description="Basic residues" evidence="1">
    <location>
        <begin position="446"/>
        <end position="460"/>
    </location>
</feature>
<dbReference type="SMART" id="SM00061">
    <property type="entry name" value="MATH"/>
    <property type="match status" value="1"/>
</dbReference>
<feature type="compositionally biased region" description="Polar residues" evidence="1">
    <location>
        <begin position="675"/>
        <end position="706"/>
    </location>
</feature>
<feature type="region of interest" description="Disordered" evidence="1">
    <location>
        <begin position="541"/>
        <end position="652"/>
    </location>
</feature>